<accession>A0A6S6QX24</accession>
<keyword evidence="5" id="KW-1133">Transmembrane helix</keyword>
<keyword evidence="8" id="KW-1185">Reference proteome</keyword>
<dbReference type="GO" id="GO:0016887">
    <property type="term" value="F:ATP hydrolysis activity"/>
    <property type="evidence" value="ECO:0007669"/>
    <property type="project" value="InterPro"/>
</dbReference>
<dbReference type="SUPFAM" id="SSF52540">
    <property type="entry name" value="P-loop containing nucleoside triphosphate hydrolases"/>
    <property type="match status" value="1"/>
</dbReference>
<dbReference type="InterPro" id="IPR003593">
    <property type="entry name" value="AAA+_ATPase"/>
</dbReference>
<evidence type="ECO:0000256" key="1">
    <source>
        <dbReference type="ARBA" id="ARBA00004651"/>
    </source>
</evidence>
<evidence type="ECO:0000256" key="4">
    <source>
        <dbReference type="ARBA" id="ARBA00022840"/>
    </source>
</evidence>
<dbReference type="GO" id="GO:0005524">
    <property type="term" value="F:ATP binding"/>
    <property type="evidence" value="ECO:0007669"/>
    <property type="project" value="UniProtKB-KW"/>
</dbReference>
<reference evidence="7 8" key="1">
    <citation type="journal article" date="2016" name="Int. J. Syst. Evol. Microbiol.">
        <title>Descriptions of Anaerotaenia torta gen. nov., sp. nov. and Anaerocolumna cellulosilytica gen. nov., sp. nov. isolated from a methanogenic reactor of cattle waste.</title>
        <authorList>
            <person name="Uek A."/>
            <person name="Ohtaki Y."/>
            <person name="Kaku N."/>
            <person name="Ueki K."/>
        </authorList>
    </citation>
    <scope>NUCLEOTIDE SEQUENCE [LARGE SCALE GENOMIC DNA]</scope>
    <source>
        <strain evidence="7 8">SN021</strain>
    </source>
</reference>
<dbReference type="PANTHER" id="PTHR24221">
    <property type="entry name" value="ATP-BINDING CASSETTE SUB-FAMILY B"/>
    <property type="match status" value="1"/>
</dbReference>
<dbReference type="PROSITE" id="PS50893">
    <property type="entry name" value="ABC_TRANSPORTER_2"/>
    <property type="match status" value="1"/>
</dbReference>
<comment type="subcellular location">
    <subcellularLocation>
        <location evidence="1">Cell membrane</location>
        <topology evidence="1">Multi-pass membrane protein</topology>
    </subcellularLocation>
</comment>
<keyword evidence="3" id="KW-0547">Nucleotide-binding</keyword>
<evidence type="ECO:0000256" key="2">
    <source>
        <dbReference type="ARBA" id="ARBA00022692"/>
    </source>
</evidence>
<sequence length="604" mass="69111">MKEENLEKYPVGDMLKRLLLNVKDHNKTIFVYFLIYTITGAVYPFIAILFPKYLIDEIAGTGSYNGVLIIIGIYLGLSIVFGFLKNYIENLSYPCITKLRIDYIRDTFKKLVSIDYKYMEDAKFFEKNGRALEATSSNDNGVEGVYHKLFKLPAEVITILILTVFIGRLHFFILAGLISNILMGIYINRQVHKFQYARKEAIAHSERKKRYYYNTTHDFGYGKDIRLYQFKHRILENYDKEIHNYIGIQKIIKNREYRLGFLDLGFLLISNSLTYGILIYKVIHGMSIADFSMYLGAVTVLSLLLKTAIEQFSFILNEGQYVYDYYTFMECDMGEKGGDKKAVKNDTLEIIFDNVSFKYPDTDNYIIKNFNFTIHKGEKLAIVGINGAGKSTLVKLMTGLFDVTEGEIRINGVPIRDYNKEELFSMFSVVFQDVNILAFNITENVACSSGKVDLARVKKAIEKVGLLEKIENLPKGYKHTMLKVIEDDGVEFSGGESQKLAIARALYKNGNMVIMDEPTAALDALAEAEIYQNFSELIAGKTALYISHRLASTKFCDKIALFDRDGLKEYGSHAELMENRGDYYKMFVVQGKYYKEGVVQNVSD</sequence>
<dbReference type="Pfam" id="PF00005">
    <property type="entry name" value="ABC_tran"/>
    <property type="match status" value="1"/>
</dbReference>
<dbReference type="InterPro" id="IPR017871">
    <property type="entry name" value="ABC_transporter-like_CS"/>
</dbReference>
<evidence type="ECO:0000313" key="8">
    <source>
        <dbReference type="Proteomes" id="UP000515561"/>
    </source>
</evidence>
<dbReference type="Gene3D" id="1.20.1560.10">
    <property type="entry name" value="ABC transporter type 1, transmembrane domain"/>
    <property type="match status" value="1"/>
</dbReference>
<organism evidence="7 8">
    <name type="scientific">Anaerocolumna cellulosilytica</name>
    <dbReference type="NCBI Taxonomy" id="433286"/>
    <lineage>
        <taxon>Bacteria</taxon>
        <taxon>Bacillati</taxon>
        <taxon>Bacillota</taxon>
        <taxon>Clostridia</taxon>
        <taxon>Lachnospirales</taxon>
        <taxon>Lachnospiraceae</taxon>
        <taxon>Anaerocolumna</taxon>
    </lineage>
</organism>
<dbReference type="KEGG" id="acel:acsn021_33420"/>
<protein>
    <submittedName>
        <fullName evidence="7">ABC transporter ATP-binding protein</fullName>
    </submittedName>
</protein>
<name>A0A6S6QX24_9FIRM</name>
<evidence type="ECO:0000256" key="6">
    <source>
        <dbReference type="ARBA" id="ARBA00023136"/>
    </source>
</evidence>
<dbReference type="PROSITE" id="PS00211">
    <property type="entry name" value="ABC_TRANSPORTER_1"/>
    <property type="match status" value="1"/>
</dbReference>
<dbReference type="InterPro" id="IPR039421">
    <property type="entry name" value="Type_1_exporter"/>
</dbReference>
<keyword evidence="2" id="KW-0812">Transmembrane</keyword>
<keyword evidence="6" id="KW-0472">Membrane</keyword>
<dbReference type="AlphaFoldDB" id="A0A6S6QX24"/>
<keyword evidence="4 7" id="KW-0067">ATP-binding</keyword>
<dbReference type="PANTHER" id="PTHR24221:SF646">
    <property type="entry name" value="HAEMOLYSIN SECRETION ATP-BINDING PROTEIN"/>
    <property type="match status" value="1"/>
</dbReference>
<dbReference type="SUPFAM" id="SSF90123">
    <property type="entry name" value="ABC transporter transmembrane region"/>
    <property type="match status" value="1"/>
</dbReference>
<dbReference type="Gene3D" id="3.40.50.300">
    <property type="entry name" value="P-loop containing nucleotide triphosphate hydrolases"/>
    <property type="match status" value="1"/>
</dbReference>
<evidence type="ECO:0000256" key="5">
    <source>
        <dbReference type="ARBA" id="ARBA00022989"/>
    </source>
</evidence>
<dbReference type="InterPro" id="IPR036640">
    <property type="entry name" value="ABC1_TM_sf"/>
</dbReference>
<dbReference type="InterPro" id="IPR011527">
    <property type="entry name" value="ABC1_TM_dom"/>
</dbReference>
<dbReference type="SMART" id="SM00382">
    <property type="entry name" value="AAA"/>
    <property type="match status" value="1"/>
</dbReference>
<dbReference type="Proteomes" id="UP000515561">
    <property type="component" value="Chromosome"/>
</dbReference>
<dbReference type="GO" id="GO:0034040">
    <property type="term" value="F:ATPase-coupled lipid transmembrane transporter activity"/>
    <property type="evidence" value="ECO:0007669"/>
    <property type="project" value="TreeGrafter"/>
</dbReference>
<dbReference type="EMBL" id="AP023367">
    <property type="protein sequence ID" value="BCJ95773.1"/>
    <property type="molecule type" value="Genomic_DNA"/>
</dbReference>
<dbReference type="InterPro" id="IPR027417">
    <property type="entry name" value="P-loop_NTPase"/>
</dbReference>
<gene>
    <name evidence="7" type="ORF">acsn021_33420</name>
</gene>
<dbReference type="GO" id="GO:0005886">
    <property type="term" value="C:plasma membrane"/>
    <property type="evidence" value="ECO:0007669"/>
    <property type="project" value="UniProtKB-SubCell"/>
</dbReference>
<proteinExistence type="predicted"/>
<dbReference type="PROSITE" id="PS50929">
    <property type="entry name" value="ABC_TM1F"/>
    <property type="match status" value="1"/>
</dbReference>
<evidence type="ECO:0000313" key="7">
    <source>
        <dbReference type="EMBL" id="BCJ95773.1"/>
    </source>
</evidence>
<evidence type="ECO:0000256" key="3">
    <source>
        <dbReference type="ARBA" id="ARBA00022741"/>
    </source>
</evidence>
<dbReference type="InterPro" id="IPR003439">
    <property type="entry name" value="ABC_transporter-like_ATP-bd"/>
</dbReference>
<dbReference type="GO" id="GO:0140359">
    <property type="term" value="F:ABC-type transporter activity"/>
    <property type="evidence" value="ECO:0007669"/>
    <property type="project" value="InterPro"/>
</dbReference>
<dbReference type="RefSeq" id="WP_184093708.1">
    <property type="nucleotide sequence ID" value="NZ_AP023367.1"/>
</dbReference>